<dbReference type="PANTHER" id="PTHR30154:SF34">
    <property type="entry name" value="TRANSCRIPTIONAL REGULATOR AZLB"/>
    <property type="match status" value="1"/>
</dbReference>
<evidence type="ECO:0000256" key="3">
    <source>
        <dbReference type="ARBA" id="ARBA00023163"/>
    </source>
</evidence>
<evidence type="ECO:0000256" key="1">
    <source>
        <dbReference type="ARBA" id="ARBA00023015"/>
    </source>
</evidence>
<dbReference type="RefSeq" id="WP_149683140.1">
    <property type="nucleotide sequence ID" value="NZ_FNBI01000007.1"/>
</dbReference>
<dbReference type="InterPro" id="IPR036390">
    <property type="entry name" value="WH_DNA-bd_sf"/>
</dbReference>
<dbReference type="GO" id="GO:0005829">
    <property type="term" value="C:cytosol"/>
    <property type="evidence" value="ECO:0007669"/>
    <property type="project" value="TreeGrafter"/>
</dbReference>
<dbReference type="GO" id="GO:0043565">
    <property type="term" value="F:sequence-specific DNA binding"/>
    <property type="evidence" value="ECO:0007669"/>
    <property type="project" value="InterPro"/>
</dbReference>
<gene>
    <name evidence="5" type="ORF">GQR91_18780</name>
    <name evidence="6" type="ORF">SAMN05216557_107153</name>
</gene>
<dbReference type="Pfam" id="PF13412">
    <property type="entry name" value="HTH_24"/>
    <property type="match status" value="1"/>
</dbReference>
<reference evidence="5 8" key="2">
    <citation type="submission" date="2019-12" db="EMBL/GenBank/DDBJ databases">
        <authorList>
            <person name="Zheng J."/>
        </authorList>
    </citation>
    <scope>NUCLEOTIDE SEQUENCE [LARGE SCALE GENOMIC DNA]</scope>
    <source>
        <strain evidence="5 8">DSM 27347</strain>
    </source>
</reference>
<dbReference type="EMBL" id="FNBI01000007">
    <property type="protein sequence ID" value="SDF91888.1"/>
    <property type="molecule type" value="Genomic_DNA"/>
</dbReference>
<keyword evidence="3" id="KW-0804">Transcription</keyword>
<dbReference type="PROSITE" id="PS50956">
    <property type="entry name" value="HTH_ASNC_2"/>
    <property type="match status" value="1"/>
</dbReference>
<dbReference type="PANTHER" id="PTHR30154">
    <property type="entry name" value="LEUCINE-RESPONSIVE REGULATORY PROTEIN"/>
    <property type="match status" value="1"/>
</dbReference>
<dbReference type="Proteomes" id="UP000323502">
    <property type="component" value="Unassembled WGS sequence"/>
</dbReference>
<keyword evidence="7" id="KW-1185">Reference proteome</keyword>
<dbReference type="Proteomes" id="UP000436801">
    <property type="component" value="Unassembled WGS sequence"/>
</dbReference>
<name>A0A1G7Q099_9SPHN</name>
<keyword evidence="1" id="KW-0805">Transcription regulation</keyword>
<dbReference type="GO" id="GO:0006355">
    <property type="term" value="P:regulation of DNA-templated transcription"/>
    <property type="evidence" value="ECO:0007669"/>
    <property type="project" value="UniProtKB-ARBA"/>
</dbReference>
<accession>A0A1G7Q099</accession>
<evidence type="ECO:0000313" key="5">
    <source>
        <dbReference type="EMBL" id="MWC45664.1"/>
    </source>
</evidence>
<proteinExistence type="predicted"/>
<dbReference type="OrthoDB" id="9813313at2"/>
<keyword evidence="2" id="KW-0238">DNA-binding</keyword>
<dbReference type="InterPro" id="IPR011991">
    <property type="entry name" value="ArsR-like_HTH"/>
</dbReference>
<dbReference type="SMART" id="SM00344">
    <property type="entry name" value="HTH_ASNC"/>
    <property type="match status" value="1"/>
</dbReference>
<organism evidence="6 7">
    <name type="scientific">Sphingomonas carotinifaciens</name>
    <dbReference type="NCBI Taxonomy" id="1166323"/>
    <lineage>
        <taxon>Bacteria</taxon>
        <taxon>Pseudomonadati</taxon>
        <taxon>Pseudomonadota</taxon>
        <taxon>Alphaproteobacteria</taxon>
        <taxon>Sphingomonadales</taxon>
        <taxon>Sphingomonadaceae</taxon>
        <taxon>Sphingomonas</taxon>
    </lineage>
</organism>
<dbReference type="Pfam" id="PF01037">
    <property type="entry name" value="AsnC_trans_reg"/>
    <property type="match status" value="1"/>
</dbReference>
<dbReference type="CDD" id="cd00090">
    <property type="entry name" value="HTH_ARSR"/>
    <property type="match status" value="1"/>
</dbReference>
<dbReference type="InterPro" id="IPR011008">
    <property type="entry name" value="Dimeric_a/b-barrel"/>
</dbReference>
<evidence type="ECO:0000259" key="4">
    <source>
        <dbReference type="PROSITE" id="PS50956"/>
    </source>
</evidence>
<feature type="domain" description="HTH asnC-type" evidence="4">
    <location>
        <begin position="5"/>
        <end position="68"/>
    </location>
</feature>
<reference evidence="6 7" key="1">
    <citation type="submission" date="2016-10" db="EMBL/GenBank/DDBJ databases">
        <authorList>
            <person name="Varghese N."/>
            <person name="Submissions S."/>
        </authorList>
    </citation>
    <scope>NUCLEOTIDE SEQUENCE [LARGE SCALE GENOMIC DNA]</scope>
    <source>
        <strain evidence="6 7">S7-754</strain>
    </source>
</reference>
<dbReference type="Gene3D" id="1.10.10.10">
    <property type="entry name" value="Winged helix-like DNA-binding domain superfamily/Winged helix DNA-binding domain"/>
    <property type="match status" value="1"/>
</dbReference>
<dbReference type="SUPFAM" id="SSF54909">
    <property type="entry name" value="Dimeric alpha+beta barrel"/>
    <property type="match status" value="1"/>
</dbReference>
<protein>
    <submittedName>
        <fullName evidence="6">Transcriptional regulator, AsnC family</fullName>
    </submittedName>
    <submittedName>
        <fullName evidence="5">Winged helix-turn-helix transcriptional regulator</fullName>
    </submittedName>
</protein>
<dbReference type="Gene3D" id="3.30.70.920">
    <property type="match status" value="1"/>
</dbReference>
<dbReference type="InterPro" id="IPR019885">
    <property type="entry name" value="Tscrpt_reg_HTH_AsnC-type_CS"/>
</dbReference>
<evidence type="ECO:0000313" key="6">
    <source>
        <dbReference type="EMBL" id="SDF91888.1"/>
    </source>
</evidence>
<dbReference type="SUPFAM" id="SSF46785">
    <property type="entry name" value="Winged helix' DNA-binding domain"/>
    <property type="match status" value="1"/>
</dbReference>
<evidence type="ECO:0000256" key="2">
    <source>
        <dbReference type="ARBA" id="ARBA00023125"/>
    </source>
</evidence>
<sequence length="160" mass="18328">MSDELTTFDIKILEQIQRDASLSTGELADKIGLSQSPCWRRLQRLKDEGYISRQVALLDRTKFKQSFVIFASLKMATLTEEKREDFLRMIAITPEIMECHSVLGEMDLLLKVLASSLQWYQTFIFRVLLKLPGVQDVQSTVTLTELKYETAIPVRGNLAL</sequence>
<dbReference type="InterPro" id="IPR000485">
    <property type="entry name" value="AsnC-type_HTH_dom"/>
</dbReference>
<dbReference type="AlphaFoldDB" id="A0A1G7Q099"/>
<evidence type="ECO:0000313" key="8">
    <source>
        <dbReference type="Proteomes" id="UP000436801"/>
    </source>
</evidence>
<dbReference type="GO" id="GO:0043200">
    <property type="term" value="P:response to amino acid"/>
    <property type="evidence" value="ECO:0007669"/>
    <property type="project" value="TreeGrafter"/>
</dbReference>
<dbReference type="EMBL" id="WSUT01000007">
    <property type="protein sequence ID" value="MWC45664.1"/>
    <property type="molecule type" value="Genomic_DNA"/>
</dbReference>
<evidence type="ECO:0000313" key="7">
    <source>
        <dbReference type="Proteomes" id="UP000323502"/>
    </source>
</evidence>
<dbReference type="InterPro" id="IPR036388">
    <property type="entry name" value="WH-like_DNA-bd_sf"/>
</dbReference>
<dbReference type="PROSITE" id="PS00519">
    <property type="entry name" value="HTH_ASNC_1"/>
    <property type="match status" value="1"/>
</dbReference>
<dbReference type="PRINTS" id="PR00033">
    <property type="entry name" value="HTHASNC"/>
</dbReference>
<dbReference type="InterPro" id="IPR019887">
    <property type="entry name" value="Tscrpt_reg_AsnC/Lrp_C"/>
</dbReference>
<dbReference type="InterPro" id="IPR019888">
    <property type="entry name" value="Tscrpt_reg_AsnC-like"/>
</dbReference>